<dbReference type="EMBL" id="JARVII010000009">
    <property type="protein sequence ID" value="MDG9699276.1"/>
    <property type="molecule type" value="Genomic_DNA"/>
</dbReference>
<sequence length="122" mass="13407">MRLGSPEMDALLLALAAAQMALLPLVLLWVWRATRQVDTRAHVQAVEAAMSQALAELRVAQEGHGRLIAQMPDGKEFGDLRVELAALKGKQELVFNEARGARAAARRVEDFLLKAGRHDTQL</sequence>
<dbReference type="RefSeq" id="WP_279524211.1">
    <property type="nucleotide sequence ID" value="NZ_JARVII010000009.1"/>
</dbReference>
<evidence type="ECO:0000313" key="1">
    <source>
        <dbReference type="EMBL" id="MDG9699276.1"/>
    </source>
</evidence>
<protein>
    <recommendedName>
        <fullName evidence="3">DUF2730 family protein</fullName>
    </recommendedName>
</protein>
<comment type="caution">
    <text evidence="1">The sequence shown here is derived from an EMBL/GenBank/DDBJ whole genome shotgun (WGS) entry which is preliminary data.</text>
</comment>
<evidence type="ECO:0000313" key="2">
    <source>
        <dbReference type="Proteomes" id="UP001237156"/>
    </source>
</evidence>
<accession>A0AAW6RLS4</accession>
<organism evidence="1 2">
    <name type="scientific">Ottowia cancrivicina</name>
    <dbReference type="NCBI Taxonomy" id="3040346"/>
    <lineage>
        <taxon>Bacteria</taxon>
        <taxon>Pseudomonadati</taxon>
        <taxon>Pseudomonadota</taxon>
        <taxon>Betaproteobacteria</taxon>
        <taxon>Burkholderiales</taxon>
        <taxon>Comamonadaceae</taxon>
        <taxon>Ottowia</taxon>
    </lineage>
</organism>
<evidence type="ECO:0008006" key="3">
    <source>
        <dbReference type="Google" id="ProtNLM"/>
    </source>
</evidence>
<dbReference type="AlphaFoldDB" id="A0AAW6RLS4"/>
<gene>
    <name evidence="1" type="ORF">QB898_05985</name>
</gene>
<name>A0AAW6RLS4_9BURK</name>
<reference evidence="1 2" key="1">
    <citation type="submission" date="2023-04" db="EMBL/GenBank/DDBJ databases">
        <title>Ottowia paracancer sp. nov., isolated from human stomach.</title>
        <authorList>
            <person name="Song Y."/>
        </authorList>
    </citation>
    <scope>NUCLEOTIDE SEQUENCE [LARGE SCALE GENOMIC DNA]</scope>
    <source>
        <strain evidence="1 2">10c7w1</strain>
    </source>
</reference>
<proteinExistence type="predicted"/>
<keyword evidence="2" id="KW-1185">Reference proteome</keyword>
<dbReference type="Proteomes" id="UP001237156">
    <property type="component" value="Unassembled WGS sequence"/>
</dbReference>